<dbReference type="PROSITE" id="PS50112">
    <property type="entry name" value="PAS"/>
    <property type="match status" value="1"/>
</dbReference>
<evidence type="ECO:0000313" key="4">
    <source>
        <dbReference type="EMBL" id="MFC5969737.1"/>
    </source>
</evidence>
<dbReference type="Pfam" id="PF01590">
    <property type="entry name" value="GAF"/>
    <property type="match status" value="1"/>
</dbReference>
<dbReference type="InterPro" id="IPR003018">
    <property type="entry name" value="GAF"/>
</dbReference>
<proteinExistence type="predicted"/>
<keyword evidence="5" id="KW-1185">Reference proteome</keyword>
<dbReference type="InterPro" id="IPR013656">
    <property type="entry name" value="PAS_4"/>
</dbReference>
<dbReference type="SUPFAM" id="SSF55785">
    <property type="entry name" value="PYP-like sensor domain (PAS domain)"/>
    <property type="match status" value="1"/>
</dbReference>
<dbReference type="PANTHER" id="PTHR34236:SF1">
    <property type="entry name" value="DIMETHYL SULFOXIDE REDUCTASE TRANSCRIPTIONAL ACTIVATOR"/>
    <property type="match status" value="1"/>
</dbReference>
<dbReference type="InterPro" id="IPR036388">
    <property type="entry name" value="WH-like_DNA-bd_sf"/>
</dbReference>
<dbReference type="SMART" id="SM00091">
    <property type="entry name" value="PAS"/>
    <property type="match status" value="1"/>
</dbReference>
<gene>
    <name evidence="4" type="ORF">ACFPYI_00185</name>
</gene>
<name>A0ABD5RHB0_9EURY</name>
<accession>A0ABD5RHB0</accession>
<dbReference type="RefSeq" id="WP_247418060.1">
    <property type="nucleotide sequence ID" value="NZ_JALLGW010000001.1"/>
</dbReference>
<dbReference type="InterPro" id="IPR000014">
    <property type="entry name" value="PAS"/>
</dbReference>
<keyword evidence="2" id="KW-0804">Transcription</keyword>
<keyword evidence="1" id="KW-0805">Transcription regulation</keyword>
<dbReference type="Proteomes" id="UP001596099">
    <property type="component" value="Unassembled WGS sequence"/>
</dbReference>
<evidence type="ECO:0000256" key="1">
    <source>
        <dbReference type="ARBA" id="ARBA00023015"/>
    </source>
</evidence>
<dbReference type="InterPro" id="IPR007050">
    <property type="entry name" value="HTH_bacterioopsin"/>
</dbReference>
<reference evidence="4 5" key="1">
    <citation type="journal article" date="2019" name="Int. J. Syst. Evol. Microbiol.">
        <title>The Global Catalogue of Microorganisms (GCM) 10K type strain sequencing project: providing services to taxonomists for standard genome sequencing and annotation.</title>
        <authorList>
            <consortium name="The Broad Institute Genomics Platform"/>
            <consortium name="The Broad Institute Genome Sequencing Center for Infectious Disease"/>
            <person name="Wu L."/>
            <person name="Ma J."/>
        </authorList>
    </citation>
    <scope>NUCLEOTIDE SEQUENCE [LARGE SCALE GENOMIC DNA]</scope>
    <source>
        <strain evidence="4 5">CGMCC 1.12543</strain>
    </source>
</reference>
<dbReference type="Pfam" id="PF13185">
    <property type="entry name" value="GAF_2"/>
    <property type="match status" value="1"/>
</dbReference>
<dbReference type="Pfam" id="PF08448">
    <property type="entry name" value="PAS_4"/>
    <property type="match status" value="1"/>
</dbReference>
<feature type="domain" description="PAS" evidence="3">
    <location>
        <begin position="12"/>
        <end position="79"/>
    </location>
</feature>
<comment type="caution">
    <text evidence="4">The sequence shown here is derived from an EMBL/GenBank/DDBJ whole genome shotgun (WGS) entry which is preliminary data.</text>
</comment>
<dbReference type="InterPro" id="IPR035965">
    <property type="entry name" value="PAS-like_dom_sf"/>
</dbReference>
<dbReference type="SUPFAM" id="SSF55781">
    <property type="entry name" value="GAF domain-like"/>
    <property type="match status" value="2"/>
</dbReference>
<dbReference type="Pfam" id="PF15915">
    <property type="entry name" value="BAT"/>
    <property type="match status" value="1"/>
</dbReference>
<dbReference type="Gene3D" id="3.30.450.40">
    <property type="match status" value="2"/>
</dbReference>
<evidence type="ECO:0000259" key="3">
    <source>
        <dbReference type="PROSITE" id="PS50112"/>
    </source>
</evidence>
<dbReference type="EMBL" id="JBHSQH010000001">
    <property type="protein sequence ID" value="MFC5969737.1"/>
    <property type="molecule type" value="Genomic_DNA"/>
</dbReference>
<dbReference type="SMART" id="SM00065">
    <property type="entry name" value="GAF"/>
    <property type="match status" value="2"/>
</dbReference>
<evidence type="ECO:0000313" key="5">
    <source>
        <dbReference type="Proteomes" id="UP001596099"/>
    </source>
</evidence>
<dbReference type="InterPro" id="IPR031803">
    <property type="entry name" value="BAT_GAF/HTH-assoc"/>
</dbReference>
<sequence>MSEQSEVGPPLDEGSLADVLSRVTDAVFALDEEWRFTFLNDRAEDLLQRDREELVGTVVWDAFPEAVGSRFHDEYREAMATQETTTFEAFYPPLDVWFEVRAYPSETGLSVYFRDVTERVRREEDLQGRERALQRAYEIVADADRTFDEKIDALLGVVREAVGTDYATLSRVQDDLYVFEAVDAPADADVEAGDTVPLEVTNCERVLSTARTLVLDDIEREAPDLAGRSGNAEWGISCYLGAPVVVGGEPYGTFCFYDTEPRTRRFTDWQVTFVELLSNWVGYELERKRHLDQLAVLDELNGVVRAVTDAVVDQSTREEIERVVCERLAATDAYEFAWIGGVGESPDSVTLRTEAGVEGYLGDGGMTYGDDEGGSTPTERAIQSECVAVARDVEHAAEQRDWHDESTEYEFDAWAAAPISYEGALYGVLNVHSARRDAFSAQETAVVEQLGELLGHAITASQRKEALMSDDVVELEFEISDAFTAAGVPRGEDGTITFDRTVTVGDGNYHVYGRTDDNGVETLRAVVETFDAWTALELLSEHGQEYRFRVRLTEPPVVSVVAAQGGRVKSAKIEDGDYRMRVHLPHSVDVHALVDRVRASYPDARVIAQRQTPEQGASNTRFYAALLDDLTERQRSALEAAFYAGFFEWPRDSNGEEVATSLGVSPATFHQHLRTGERKLLQSLLVDDE</sequence>
<dbReference type="Gene3D" id="3.30.450.20">
    <property type="entry name" value="PAS domain"/>
    <property type="match status" value="1"/>
</dbReference>
<protein>
    <submittedName>
        <fullName evidence="4">Bacterio-opsin activator domain-containing protein</fullName>
    </submittedName>
</protein>
<dbReference type="PANTHER" id="PTHR34236">
    <property type="entry name" value="DIMETHYL SULFOXIDE REDUCTASE TRANSCRIPTIONAL ACTIVATOR"/>
    <property type="match status" value="1"/>
</dbReference>
<dbReference type="Gene3D" id="1.10.10.10">
    <property type="entry name" value="Winged helix-like DNA-binding domain superfamily/Winged helix DNA-binding domain"/>
    <property type="match status" value="1"/>
</dbReference>
<dbReference type="InterPro" id="IPR029016">
    <property type="entry name" value="GAF-like_dom_sf"/>
</dbReference>
<dbReference type="Pfam" id="PF04967">
    <property type="entry name" value="HTH_10"/>
    <property type="match status" value="1"/>
</dbReference>
<dbReference type="AlphaFoldDB" id="A0ABD5RHB0"/>
<dbReference type="CDD" id="cd00130">
    <property type="entry name" value="PAS"/>
    <property type="match status" value="1"/>
</dbReference>
<evidence type="ECO:0000256" key="2">
    <source>
        <dbReference type="ARBA" id="ARBA00023163"/>
    </source>
</evidence>
<organism evidence="4 5">
    <name type="scientific">Halomarina salina</name>
    <dbReference type="NCBI Taxonomy" id="1872699"/>
    <lineage>
        <taxon>Archaea</taxon>
        <taxon>Methanobacteriati</taxon>
        <taxon>Methanobacteriota</taxon>
        <taxon>Stenosarchaea group</taxon>
        <taxon>Halobacteria</taxon>
        <taxon>Halobacteriales</taxon>
        <taxon>Natronomonadaceae</taxon>
        <taxon>Halomarina</taxon>
    </lineage>
</organism>